<evidence type="ECO:0000256" key="1">
    <source>
        <dbReference type="SAM" id="SignalP"/>
    </source>
</evidence>
<evidence type="ECO:0000259" key="2">
    <source>
        <dbReference type="SMART" id="SM00333"/>
    </source>
</evidence>
<feature type="chain" id="PRO_5038827575" description="Tudor domain-containing protein" evidence="1">
    <location>
        <begin position="21"/>
        <end position="120"/>
    </location>
</feature>
<dbReference type="Pfam" id="PF05641">
    <property type="entry name" value="Agenet"/>
    <property type="match status" value="1"/>
</dbReference>
<feature type="signal peptide" evidence="1">
    <location>
        <begin position="1"/>
        <end position="20"/>
    </location>
</feature>
<dbReference type="SMART" id="SM00333">
    <property type="entry name" value="TUDOR"/>
    <property type="match status" value="1"/>
</dbReference>
<dbReference type="InterPro" id="IPR008395">
    <property type="entry name" value="Agenet-like_dom"/>
</dbReference>
<reference evidence="3" key="1">
    <citation type="submission" date="2021-08" db="EMBL/GenBank/DDBJ databases">
        <authorList>
            <person name="Zhang H."/>
            <person name="Xu M."/>
            <person name="Yu Z."/>
            <person name="Yang L."/>
            <person name="Cai Y."/>
        </authorList>
    </citation>
    <scope>NUCLEOTIDE SEQUENCE</scope>
    <source>
        <strain evidence="3">CHL1</strain>
    </source>
</reference>
<dbReference type="Proteomes" id="UP000825701">
    <property type="component" value="Chromosome"/>
</dbReference>
<dbReference type="SUPFAM" id="SSF63748">
    <property type="entry name" value="Tudor/PWWP/MBT"/>
    <property type="match status" value="1"/>
</dbReference>
<dbReference type="CDD" id="cd04508">
    <property type="entry name" value="Tudor_SF"/>
    <property type="match status" value="2"/>
</dbReference>
<dbReference type="InterPro" id="IPR002999">
    <property type="entry name" value="Tudor"/>
</dbReference>
<keyword evidence="1" id="KW-0732">Signal</keyword>
<dbReference type="Gene3D" id="2.30.30.140">
    <property type="match status" value="2"/>
</dbReference>
<accession>A0A9E6RAS3</accession>
<feature type="domain" description="Tudor" evidence="2">
    <location>
        <begin position="19"/>
        <end position="75"/>
    </location>
</feature>
<dbReference type="KEGG" id="cmet:K6K41_07665"/>
<proteinExistence type="predicted"/>
<name>A0A9E6RAS3_9HYPH</name>
<keyword evidence="4" id="KW-1185">Reference proteome</keyword>
<dbReference type="AlphaFoldDB" id="A0A9E6RAS3"/>
<dbReference type="RefSeq" id="WP_261404607.1">
    <property type="nucleotide sequence ID" value="NZ_CP081869.1"/>
</dbReference>
<organism evidence="3 4">
    <name type="scientific">Chenggangzhangella methanolivorans</name>
    <dbReference type="NCBI Taxonomy" id="1437009"/>
    <lineage>
        <taxon>Bacteria</taxon>
        <taxon>Pseudomonadati</taxon>
        <taxon>Pseudomonadota</taxon>
        <taxon>Alphaproteobacteria</taxon>
        <taxon>Hyphomicrobiales</taxon>
        <taxon>Methylopilaceae</taxon>
        <taxon>Chenggangzhangella</taxon>
    </lineage>
</organism>
<dbReference type="EMBL" id="CP081869">
    <property type="protein sequence ID" value="QZO01343.1"/>
    <property type="molecule type" value="Genomic_DNA"/>
</dbReference>
<sequence>MRGLIAGIALGLAASSPAAAFSKGDWVLAQWKGGEHWFPGVVESVSGGKVTVAYDDGTRETRPSNQVRDYDWRVGSKVECNWKGQGWYRGRITALSGERLSIAYDDGDKETTKTGSCRSN</sequence>
<evidence type="ECO:0000313" key="4">
    <source>
        <dbReference type="Proteomes" id="UP000825701"/>
    </source>
</evidence>
<evidence type="ECO:0000313" key="3">
    <source>
        <dbReference type="EMBL" id="QZO01343.1"/>
    </source>
</evidence>
<gene>
    <name evidence="3" type="ORF">K6K41_07665</name>
</gene>
<protein>
    <recommendedName>
        <fullName evidence="2">Tudor domain-containing protein</fullName>
    </recommendedName>
</protein>